<gene>
    <name evidence="10" type="primary">LOC116297481</name>
</gene>
<feature type="transmembrane region" description="Helical" evidence="8">
    <location>
        <begin position="189"/>
        <end position="209"/>
    </location>
</feature>
<dbReference type="PRINTS" id="PR01130">
    <property type="entry name" value="DERENTRNSPRT"/>
</dbReference>
<evidence type="ECO:0000256" key="8">
    <source>
        <dbReference type="SAM" id="Phobius"/>
    </source>
</evidence>
<dbReference type="InterPro" id="IPR034764">
    <property type="entry name" value="ENT1/ENT2"/>
</dbReference>
<evidence type="ECO:0000313" key="9">
    <source>
        <dbReference type="Proteomes" id="UP000515163"/>
    </source>
</evidence>
<feature type="transmembrane region" description="Helical" evidence="8">
    <location>
        <begin position="221"/>
        <end position="239"/>
    </location>
</feature>
<keyword evidence="4 8" id="KW-0812">Transmembrane</keyword>
<feature type="transmembrane region" description="Helical" evidence="8">
    <location>
        <begin position="153"/>
        <end position="177"/>
    </location>
</feature>
<feature type="region of interest" description="Disordered" evidence="7">
    <location>
        <begin position="1"/>
        <end position="40"/>
    </location>
</feature>
<dbReference type="FunCoup" id="A0A6P8I1C4">
    <property type="interactions" value="784"/>
</dbReference>
<evidence type="ECO:0000256" key="1">
    <source>
        <dbReference type="ARBA" id="ARBA00004141"/>
    </source>
</evidence>
<sequence>MVKGKMSNERAPLLEDTDDDSIENGQVHSPKTDETRKAKQLSQVPKDRFRIVYWIMVLQGVGTLLPWNMFITAHAYFQEKLEKNKSLKHDFENYFAVAAMVPNVLMFLLNTLFKHKVRLQVRMLTSLITMTALFVLTTALVKVDTFSWTNNFFYITIVTVIVVNMMSAVFQGGLFGLTGMMPFKYTGAVMTGQGIGGTFAALANIAALFGGKDAISSGFGYFFSAVVVLFICLISYILLPQLEFARYYMEKPEEQTEIDARNIQEQSKRLANWKLDTEKGRFQSTLSLDAKTLINVESTDGKEVHIRTSQRPPFLKIFKQIAPLGLSVAFVFFVTLASFPGLTSRIKSKSTAKNEWTEKYFIPVSCFLLFNVGDFIGRIIASIFQLPRGSKLLPILCFVRVVFIPLFFFCNAQPRGENVPVLFNDDTYFIVFMLLFGISNGYLGSLCMMYGPGLVEKKDSETAGTMMAFLLIVGLGLGAAFSFVVSALLKL</sequence>
<evidence type="ECO:0000256" key="2">
    <source>
        <dbReference type="ARBA" id="ARBA00007965"/>
    </source>
</evidence>
<dbReference type="NCBIfam" id="TIGR00939">
    <property type="entry name" value="2a57"/>
    <property type="match status" value="1"/>
</dbReference>
<keyword evidence="9" id="KW-1185">Reference proteome</keyword>
<evidence type="ECO:0000256" key="5">
    <source>
        <dbReference type="ARBA" id="ARBA00022989"/>
    </source>
</evidence>
<dbReference type="GO" id="GO:0015213">
    <property type="term" value="F:uridine transmembrane transporter activity"/>
    <property type="evidence" value="ECO:0007669"/>
    <property type="project" value="UniProtKB-ARBA"/>
</dbReference>
<evidence type="ECO:0000256" key="4">
    <source>
        <dbReference type="ARBA" id="ARBA00022692"/>
    </source>
</evidence>
<dbReference type="AlphaFoldDB" id="A0A6P8I1C4"/>
<reference evidence="10" key="1">
    <citation type="submission" date="2025-08" db="UniProtKB">
        <authorList>
            <consortium name="RefSeq"/>
        </authorList>
    </citation>
    <scope>IDENTIFICATION</scope>
    <source>
        <tissue evidence="10">Tentacle</tissue>
    </source>
</reference>
<dbReference type="PANTHER" id="PTHR10332">
    <property type="entry name" value="EQUILIBRATIVE NUCLEOSIDE TRANSPORTER"/>
    <property type="match status" value="1"/>
</dbReference>
<dbReference type="Pfam" id="PF01733">
    <property type="entry name" value="Nucleoside_tran"/>
    <property type="match status" value="1"/>
</dbReference>
<organism evidence="9 10">
    <name type="scientific">Actinia tenebrosa</name>
    <name type="common">Australian red waratah sea anemone</name>
    <dbReference type="NCBI Taxonomy" id="6105"/>
    <lineage>
        <taxon>Eukaryota</taxon>
        <taxon>Metazoa</taxon>
        <taxon>Cnidaria</taxon>
        <taxon>Anthozoa</taxon>
        <taxon>Hexacorallia</taxon>
        <taxon>Actiniaria</taxon>
        <taxon>Actiniidae</taxon>
        <taxon>Actinia</taxon>
    </lineage>
</organism>
<dbReference type="InParanoid" id="A0A6P8I1C4"/>
<dbReference type="RefSeq" id="XP_031561563.1">
    <property type="nucleotide sequence ID" value="XM_031705703.1"/>
</dbReference>
<comment type="subcellular location">
    <subcellularLocation>
        <location evidence="1">Membrane</location>
        <topology evidence="1">Multi-pass membrane protein</topology>
    </subcellularLocation>
</comment>
<name>A0A6P8I1C4_ACTTE</name>
<evidence type="ECO:0000313" key="10">
    <source>
        <dbReference type="RefSeq" id="XP_031561563.1"/>
    </source>
</evidence>
<dbReference type="KEGG" id="aten:116297481"/>
<evidence type="ECO:0000256" key="7">
    <source>
        <dbReference type="SAM" id="MobiDB-lite"/>
    </source>
</evidence>
<evidence type="ECO:0000256" key="3">
    <source>
        <dbReference type="ARBA" id="ARBA00022448"/>
    </source>
</evidence>
<dbReference type="Proteomes" id="UP000515163">
    <property type="component" value="Unplaced"/>
</dbReference>
<feature type="transmembrane region" description="Helical" evidence="8">
    <location>
        <begin position="392"/>
        <end position="409"/>
    </location>
</feature>
<dbReference type="InterPro" id="IPR002259">
    <property type="entry name" value="Eqnu_transpt"/>
</dbReference>
<evidence type="ECO:0000256" key="6">
    <source>
        <dbReference type="ARBA" id="ARBA00023136"/>
    </source>
</evidence>
<keyword evidence="6 8" id="KW-0472">Membrane</keyword>
<dbReference type="InterPro" id="IPR036259">
    <property type="entry name" value="MFS_trans_sf"/>
</dbReference>
<feature type="transmembrane region" description="Helical" evidence="8">
    <location>
        <begin position="51"/>
        <end position="71"/>
    </location>
</feature>
<keyword evidence="3" id="KW-0813">Transport</keyword>
<dbReference type="GO" id="GO:0005886">
    <property type="term" value="C:plasma membrane"/>
    <property type="evidence" value="ECO:0007669"/>
    <property type="project" value="TreeGrafter"/>
</dbReference>
<dbReference type="SUPFAM" id="SSF103473">
    <property type="entry name" value="MFS general substrate transporter"/>
    <property type="match status" value="1"/>
</dbReference>
<protein>
    <submittedName>
        <fullName evidence="10">Equilibrative nucleoside transporter 1-like isoform X1</fullName>
    </submittedName>
</protein>
<feature type="transmembrane region" description="Helical" evidence="8">
    <location>
        <begin position="467"/>
        <end position="489"/>
    </location>
</feature>
<feature type="transmembrane region" description="Helical" evidence="8">
    <location>
        <begin position="321"/>
        <end position="340"/>
    </location>
</feature>
<accession>A0A6P8I1C4</accession>
<proteinExistence type="inferred from homology"/>
<feature type="transmembrane region" description="Helical" evidence="8">
    <location>
        <begin position="360"/>
        <end position="380"/>
    </location>
</feature>
<keyword evidence="5 8" id="KW-1133">Transmembrane helix</keyword>
<dbReference type="GeneID" id="116297481"/>
<comment type="similarity">
    <text evidence="2">Belongs to the SLC29A/ENT transporter (TC 2.A.57) family.</text>
</comment>
<feature type="transmembrane region" description="Helical" evidence="8">
    <location>
        <begin position="91"/>
        <end position="109"/>
    </location>
</feature>
<dbReference type="OrthoDB" id="1856718at2759"/>
<dbReference type="PANTHER" id="PTHR10332:SF88">
    <property type="entry name" value="EQUILIBRATIVE NUCLEOSIDE TRANSPORTER 1, ISOFORM A"/>
    <property type="match status" value="1"/>
</dbReference>
<feature type="transmembrane region" description="Helical" evidence="8">
    <location>
        <begin position="429"/>
        <end position="455"/>
    </location>
</feature>
<dbReference type="Gene3D" id="1.20.1250.20">
    <property type="entry name" value="MFS general substrate transporter like domains"/>
    <property type="match status" value="1"/>
</dbReference>
<dbReference type="PIRSF" id="PIRSF016379">
    <property type="entry name" value="ENT"/>
    <property type="match status" value="1"/>
</dbReference>